<evidence type="ECO:0000256" key="1">
    <source>
        <dbReference type="SAM" id="Phobius"/>
    </source>
</evidence>
<feature type="transmembrane region" description="Helical" evidence="1">
    <location>
        <begin position="103"/>
        <end position="123"/>
    </location>
</feature>
<evidence type="ECO:0000313" key="2">
    <source>
        <dbReference type="EMBL" id="PHZ14405.1"/>
    </source>
</evidence>
<dbReference type="GeneID" id="35436350"/>
<dbReference type="AlphaFoldDB" id="A0A2G4T048"/>
<keyword evidence="1" id="KW-0472">Membrane</keyword>
<feature type="transmembrane region" description="Helical" evidence="1">
    <location>
        <begin position="63"/>
        <end position="82"/>
    </location>
</feature>
<dbReference type="EMBL" id="KZ303846">
    <property type="protein sequence ID" value="PHZ14405.1"/>
    <property type="molecule type" value="Genomic_DNA"/>
</dbReference>
<dbReference type="RefSeq" id="XP_023468113.1">
    <property type="nucleotide sequence ID" value="XM_023605360.1"/>
</dbReference>
<evidence type="ECO:0000313" key="3">
    <source>
        <dbReference type="Proteomes" id="UP000242254"/>
    </source>
</evidence>
<feature type="transmembrane region" description="Helical" evidence="1">
    <location>
        <begin position="167"/>
        <end position="186"/>
    </location>
</feature>
<reference evidence="2 3" key="1">
    <citation type="journal article" date="2016" name="Proc. Natl. Acad. Sci. U.S.A.">
        <title>Lipid metabolic changes in an early divergent fungus govern the establishment of a mutualistic symbiosis with endobacteria.</title>
        <authorList>
            <person name="Lastovetsky O.A."/>
            <person name="Gaspar M.L."/>
            <person name="Mondo S.J."/>
            <person name="LaButti K.M."/>
            <person name="Sandor L."/>
            <person name="Grigoriev I.V."/>
            <person name="Henry S.A."/>
            <person name="Pawlowska T.E."/>
        </authorList>
    </citation>
    <scope>NUCLEOTIDE SEQUENCE [LARGE SCALE GENOMIC DNA]</scope>
    <source>
        <strain evidence="2 3">ATCC 52813</strain>
    </source>
</reference>
<accession>A0A2G4T048</accession>
<organism evidence="2 3">
    <name type="scientific">Rhizopus microsporus ATCC 52813</name>
    <dbReference type="NCBI Taxonomy" id="1340429"/>
    <lineage>
        <taxon>Eukaryota</taxon>
        <taxon>Fungi</taxon>
        <taxon>Fungi incertae sedis</taxon>
        <taxon>Mucoromycota</taxon>
        <taxon>Mucoromycotina</taxon>
        <taxon>Mucoromycetes</taxon>
        <taxon>Mucorales</taxon>
        <taxon>Mucorineae</taxon>
        <taxon>Rhizopodaceae</taxon>
        <taxon>Rhizopus</taxon>
    </lineage>
</organism>
<keyword evidence="1" id="KW-1133">Transmembrane helix</keyword>
<gene>
    <name evidence="2" type="ORF">RHIMIDRAFT_118142</name>
</gene>
<keyword evidence="3" id="KW-1185">Reference proteome</keyword>
<protein>
    <submittedName>
        <fullName evidence="2">Uncharacterized protein</fullName>
    </submittedName>
</protein>
<keyword evidence="1" id="KW-0812">Transmembrane</keyword>
<feature type="transmembrane region" description="Helical" evidence="1">
    <location>
        <begin position="129"/>
        <end position="146"/>
    </location>
</feature>
<sequence>MVTIKLNLLHRPWNPLTAFPPWKLSSRLPLSYRKIPTWSFGLPGLISLLLQLFWNTAPSLRKIFFVVLFQILSAGVSYSNALRTPFVPTIHLNSIRLTCQDPLVASTLNCMISSIVSLVLLGLLTGSPINWFTVSGIWTLLVNDLWSLSRLFTSFCTIWRRTSPSNVLLTCSGVFLLLVTLLPMSLRTTVTQKIVHFEAVFWLLGL</sequence>
<proteinExistence type="predicted"/>
<feature type="transmembrane region" description="Helical" evidence="1">
    <location>
        <begin position="35"/>
        <end position="57"/>
    </location>
</feature>
<dbReference type="Proteomes" id="UP000242254">
    <property type="component" value="Unassembled WGS sequence"/>
</dbReference>
<name>A0A2G4T048_RHIZD</name>